<dbReference type="GO" id="GO:0008897">
    <property type="term" value="F:holo-[acyl-carrier-protein] synthase activity"/>
    <property type="evidence" value="ECO:0007669"/>
    <property type="project" value="UniProtKB-EC"/>
</dbReference>
<keyword evidence="2" id="KW-0808">Transferase</keyword>
<name>A0A9P6AKD1_9AGAM</name>
<dbReference type="EMBL" id="MU129080">
    <property type="protein sequence ID" value="KAF9507470.1"/>
    <property type="molecule type" value="Genomic_DNA"/>
</dbReference>
<dbReference type="EC" id="2.7.8.7" evidence="1"/>
<dbReference type="Gene3D" id="3.90.470.20">
    <property type="entry name" value="4'-phosphopantetheinyl transferase domain"/>
    <property type="match status" value="1"/>
</dbReference>
<organism evidence="4 5">
    <name type="scientific">Hydnum rufescens UP504</name>
    <dbReference type="NCBI Taxonomy" id="1448309"/>
    <lineage>
        <taxon>Eukaryota</taxon>
        <taxon>Fungi</taxon>
        <taxon>Dikarya</taxon>
        <taxon>Basidiomycota</taxon>
        <taxon>Agaricomycotina</taxon>
        <taxon>Agaricomycetes</taxon>
        <taxon>Cantharellales</taxon>
        <taxon>Hydnaceae</taxon>
        <taxon>Hydnum</taxon>
    </lineage>
</organism>
<keyword evidence="5" id="KW-1185">Reference proteome</keyword>
<evidence type="ECO:0000256" key="2">
    <source>
        <dbReference type="ARBA" id="ARBA00022679"/>
    </source>
</evidence>
<proteinExistence type="predicted"/>
<dbReference type="PANTHER" id="PTHR12215">
    <property type="entry name" value="PHOSPHOPANTETHEINE TRANSFERASE"/>
    <property type="match status" value="1"/>
</dbReference>
<evidence type="ECO:0000259" key="3">
    <source>
        <dbReference type="Pfam" id="PF01648"/>
    </source>
</evidence>
<feature type="domain" description="4'-phosphopantetheinyl transferase" evidence="3">
    <location>
        <begin position="124"/>
        <end position="204"/>
    </location>
</feature>
<reference evidence="4" key="1">
    <citation type="journal article" date="2020" name="Nat. Commun.">
        <title>Large-scale genome sequencing of mycorrhizal fungi provides insights into the early evolution of symbiotic traits.</title>
        <authorList>
            <person name="Miyauchi S."/>
            <person name="Kiss E."/>
            <person name="Kuo A."/>
            <person name="Drula E."/>
            <person name="Kohler A."/>
            <person name="Sanchez-Garcia M."/>
            <person name="Morin E."/>
            <person name="Andreopoulos B."/>
            <person name="Barry K.W."/>
            <person name="Bonito G."/>
            <person name="Buee M."/>
            <person name="Carver A."/>
            <person name="Chen C."/>
            <person name="Cichocki N."/>
            <person name="Clum A."/>
            <person name="Culley D."/>
            <person name="Crous P.W."/>
            <person name="Fauchery L."/>
            <person name="Girlanda M."/>
            <person name="Hayes R.D."/>
            <person name="Keri Z."/>
            <person name="LaButti K."/>
            <person name="Lipzen A."/>
            <person name="Lombard V."/>
            <person name="Magnuson J."/>
            <person name="Maillard F."/>
            <person name="Murat C."/>
            <person name="Nolan M."/>
            <person name="Ohm R.A."/>
            <person name="Pangilinan J."/>
            <person name="Pereira M.F."/>
            <person name="Perotto S."/>
            <person name="Peter M."/>
            <person name="Pfister S."/>
            <person name="Riley R."/>
            <person name="Sitrit Y."/>
            <person name="Stielow J.B."/>
            <person name="Szollosi G."/>
            <person name="Zifcakova L."/>
            <person name="Stursova M."/>
            <person name="Spatafora J.W."/>
            <person name="Tedersoo L."/>
            <person name="Vaario L.M."/>
            <person name="Yamada A."/>
            <person name="Yan M."/>
            <person name="Wang P."/>
            <person name="Xu J."/>
            <person name="Bruns T."/>
            <person name="Baldrian P."/>
            <person name="Vilgalys R."/>
            <person name="Dunand C."/>
            <person name="Henrissat B."/>
            <person name="Grigoriev I.V."/>
            <person name="Hibbett D."/>
            <person name="Nagy L.G."/>
            <person name="Martin F.M."/>
        </authorList>
    </citation>
    <scope>NUCLEOTIDE SEQUENCE</scope>
    <source>
        <strain evidence="4">UP504</strain>
    </source>
</reference>
<dbReference type="GO" id="GO:0000287">
    <property type="term" value="F:magnesium ion binding"/>
    <property type="evidence" value="ECO:0007669"/>
    <property type="project" value="InterPro"/>
</dbReference>
<dbReference type="GO" id="GO:0019878">
    <property type="term" value="P:lysine biosynthetic process via aminoadipic acid"/>
    <property type="evidence" value="ECO:0007669"/>
    <property type="project" value="TreeGrafter"/>
</dbReference>
<evidence type="ECO:0000313" key="4">
    <source>
        <dbReference type="EMBL" id="KAF9507470.1"/>
    </source>
</evidence>
<accession>A0A9P6AKD1</accession>
<gene>
    <name evidence="4" type="ORF">BS47DRAFT_1321250</name>
</gene>
<dbReference type="Pfam" id="PF01648">
    <property type="entry name" value="ACPS"/>
    <property type="match status" value="1"/>
</dbReference>
<dbReference type="GO" id="GO:0005829">
    <property type="term" value="C:cytosol"/>
    <property type="evidence" value="ECO:0007669"/>
    <property type="project" value="TreeGrafter"/>
</dbReference>
<evidence type="ECO:0000256" key="1">
    <source>
        <dbReference type="ARBA" id="ARBA00013172"/>
    </source>
</evidence>
<comment type="caution">
    <text evidence="4">The sequence shown here is derived from an EMBL/GenBank/DDBJ whole genome shotgun (WGS) entry which is preliminary data.</text>
</comment>
<protein>
    <recommendedName>
        <fullName evidence="1">holo-[acyl-carrier-protein] synthase</fullName>
        <ecNumber evidence="1">2.7.8.7</ecNumber>
    </recommendedName>
</protein>
<dbReference type="InterPro" id="IPR050559">
    <property type="entry name" value="P-Pant_transferase_sf"/>
</dbReference>
<dbReference type="InterPro" id="IPR008278">
    <property type="entry name" value="4-PPantetheinyl_Trfase_dom"/>
</dbReference>
<dbReference type="Proteomes" id="UP000886523">
    <property type="component" value="Unassembled WGS sequence"/>
</dbReference>
<evidence type="ECO:0000313" key="5">
    <source>
        <dbReference type="Proteomes" id="UP000886523"/>
    </source>
</evidence>
<sequence>MSLPPEPPLYAWILSLNRIPSYEEYQLCFQCLDDPSRAKVTELVRDGRKDEAWACLCGRLLPHIVMNQRQIPPRAWYIRGNEDGAKPAIVSLGYDKKLGYNVARHGQVVAMAFALGPGPAVANVGCDVRRVASPPKVPLSIFVESLSHKITDLERSFLFGQPDDVILRRLFILWTMKEAYLKAIGQPLHLGIAWDRIECDIPNETILVDGSKLRGWEFRMFVANVTTTPKDEMYQVTCAIHRGGDKTKFFWNHGQKSAVLDSWLRFLTVDSIMDAVWQLPYEHIINARG</sequence>
<dbReference type="OrthoDB" id="26719at2759"/>
<dbReference type="PANTHER" id="PTHR12215:SF10">
    <property type="entry name" value="L-AMINOADIPATE-SEMIALDEHYDE DEHYDROGENASE-PHOSPHOPANTETHEINYL TRANSFERASE"/>
    <property type="match status" value="1"/>
</dbReference>
<dbReference type="InterPro" id="IPR037143">
    <property type="entry name" value="4-PPantetheinyl_Trfase_dom_sf"/>
</dbReference>
<dbReference type="AlphaFoldDB" id="A0A9P6AKD1"/>
<dbReference type="SUPFAM" id="SSF56214">
    <property type="entry name" value="4'-phosphopantetheinyl transferase"/>
    <property type="match status" value="2"/>
</dbReference>